<evidence type="ECO:0000313" key="2">
    <source>
        <dbReference type="Proteomes" id="UP000092024"/>
    </source>
</evidence>
<dbReference type="Gene3D" id="3.40.50.12780">
    <property type="entry name" value="N-terminal domain of ligase-like"/>
    <property type="match status" value="1"/>
</dbReference>
<dbReference type="EMBL" id="LYPA01000056">
    <property type="protein sequence ID" value="OBR65565.1"/>
    <property type="molecule type" value="Genomic_DNA"/>
</dbReference>
<dbReference type="SUPFAM" id="SSF56801">
    <property type="entry name" value="Acetyl-CoA synthetase-like"/>
    <property type="match status" value="1"/>
</dbReference>
<gene>
    <name evidence="1" type="ORF">A7K91_10855</name>
</gene>
<dbReference type="STRING" id="1844972.A7K91_10855"/>
<dbReference type="InterPro" id="IPR042099">
    <property type="entry name" value="ANL_N_sf"/>
</dbReference>
<dbReference type="PANTHER" id="PTHR36932">
    <property type="entry name" value="CAPSULAR POLYSACCHARIDE BIOSYNTHESIS PROTEIN"/>
    <property type="match status" value="1"/>
</dbReference>
<evidence type="ECO:0000313" key="1">
    <source>
        <dbReference type="EMBL" id="OBR65565.1"/>
    </source>
</evidence>
<dbReference type="InterPro" id="IPR012685">
    <property type="entry name" value="CHP02304_F390_synth-rel"/>
</dbReference>
<dbReference type="Proteomes" id="UP000092024">
    <property type="component" value="Unassembled WGS sequence"/>
</dbReference>
<evidence type="ECO:0008006" key="3">
    <source>
        <dbReference type="Google" id="ProtNLM"/>
    </source>
</evidence>
<accession>A0A1A5YJJ9</accession>
<proteinExistence type="predicted"/>
<organism evidence="1 2">
    <name type="scientific">Paenibacillus oryzae</name>
    <dbReference type="NCBI Taxonomy" id="1844972"/>
    <lineage>
        <taxon>Bacteria</taxon>
        <taxon>Bacillati</taxon>
        <taxon>Bacillota</taxon>
        <taxon>Bacilli</taxon>
        <taxon>Bacillales</taxon>
        <taxon>Paenibacillaceae</taxon>
        <taxon>Paenibacillus</taxon>
    </lineage>
</organism>
<dbReference type="PANTHER" id="PTHR36932:SF1">
    <property type="entry name" value="CAPSULAR POLYSACCHARIDE BIOSYNTHESIS PROTEIN"/>
    <property type="match status" value="1"/>
</dbReference>
<dbReference type="OrthoDB" id="580775at2"/>
<sequence length="443" mass="50275">MKWIFLFLWHYFLTRRRRRWRDRQSFEAWQERQVLKRLAFVRKRSPFYRELWGGVPLAEWRQFPLINKALMMEHFDTLNTVGISREEALEVALEAERSRNFQPRIGSITVGLSTGTSGNRGLFLVSESEQAAWAGVMLAKVLPEPFWRPQRIAFFLRANSNLYQSVQSGKLQFQYFDLLESIEGHVERLNRYNPGILAAPPSMLRLLALHKQNGLLTICPHTVISVAEVLDPIDADAIVGAFGGRIDQIYQCTEGFLASTCSFGTLHLNEDIVHIGKEYADGDGSGRKFVPVVTDFSRITQPIIRYRLNDVLTEAEGPCPCGSIFTAIEAIEGRCDDIFYLASLEDGRLIPVFPDYWSRAIISASPKILEYRVIQHGEADVELQLLVAPGADQGDIQNRVADAIAELAQKMNCRAPSLAFAGYSAPLRGQKLRRVERRWSVDI</sequence>
<dbReference type="NCBIfam" id="TIGR02304">
    <property type="entry name" value="aden_form_hyp"/>
    <property type="match status" value="1"/>
</dbReference>
<keyword evidence="2" id="KW-1185">Reference proteome</keyword>
<protein>
    <recommendedName>
        <fullName evidence="3">Adenylate cyclase</fullName>
    </recommendedName>
</protein>
<dbReference type="InterPro" id="IPR053158">
    <property type="entry name" value="CapK_Type1_Caps_Biosynth"/>
</dbReference>
<reference evidence="1 2" key="1">
    <citation type="submission" date="2016-05" db="EMBL/GenBank/DDBJ databases">
        <title>Paenibacillus oryzae. sp. nov., isolated from the rice root.</title>
        <authorList>
            <person name="Zhang J."/>
            <person name="Zhang X."/>
        </authorList>
    </citation>
    <scope>NUCLEOTIDE SEQUENCE [LARGE SCALE GENOMIC DNA]</scope>
    <source>
        <strain evidence="1 2">1DrF-4</strain>
    </source>
</reference>
<comment type="caution">
    <text evidence="1">The sequence shown here is derived from an EMBL/GenBank/DDBJ whole genome shotgun (WGS) entry which is preliminary data.</text>
</comment>
<name>A0A1A5YJJ9_9BACL</name>
<dbReference type="AlphaFoldDB" id="A0A1A5YJJ9"/>